<keyword evidence="1" id="KW-0732">Signal</keyword>
<dbReference type="Proteomes" id="UP001642406">
    <property type="component" value="Unassembled WGS sequence"/>
</dbReference>
<evidence type="ECO:0000313" key="3">
    <source>
        <dbReference type="Proteomes" id="UP001642406"/>
    </source>
</evidence>
<organism evidence="2 3">
    <name type="scientific">Sporothrix bragantina</name>
    <dbReference type="NCBI Taxonomy" id="671064"/>
    <lineage>
        <taxon>Eukaryota</taxon>
        <taxon>Fungi</taxon>
        <taxon>Dikarya</taxon>
        <taxon>Ascomycota</taxon>
        <taxon>Pezizomycotina</taxon>
        <taxon>Sordariomycetes</taxon>
        <taxon>Sordariomycetidae</taxon>
        <taxon>Ophiostomatales</taxon>
        <taxon>Ophiostomataceae</taxon>
        <taxon>Sporothrix</taxon>
    </lineage>
</organism>
<accession>A0ABP0B0Q6</accession>
<comment type="caution">
    <text evidence="2">The sequence shown here is derived from an EMBL/GenBank/DDBJ whole genome shotgun (WGS) entry which is preliminary data.</text>
</comment>
<evidence type="ECO:0000313" key="2">
    <source>
        <dbReference type="EMBL" id="CAK7213099.1"/>
    </source>
</evidence>
<feature type="signal peptide" evidence="1">
    <location>
        <begin position="1"/>
        <end position="21"/>
    </location>
</feature>
<keyword evidence="3" id="KW-1185">Reference proteome</keyword>
<dbReference type="EMBL" id="CAWUHC010000009">
    <property type="protein sequence ID" value="CAK7213099.1"/>
    <property type="molecule type" value="Genomic_DNA"/>
</dbReference>
<sequence length="230" mass="24784">MFPDRKSVVTIGMVLSTLAVAETVSTATSTSTTYPTTITSIWTTTITSSASPSDIWTTARTVTVLEPWSVSPDPYGNFPYTIHQTSIIRETVAHAATTVTPAASTAYPTWVLWDTQAADLPVGNVPRCESVASSNGVTKGCAPSALKPDTRCLDLGLETRCHAQCIIRDWQWWCRQADDGLLVSNSSDSSELPMGRLCWGNSHNYTQLVEPCDGTDYPPDCDACPSADAQ</sequence>
<name>A0ABP0B0Q6_9PEZI</name>
<reference evidence="2 3" key="1">
    <citation type="submission" date="2024-01" db="EMBL/GenBank/DDBJ databases">
        <authorList>
            <person name="Allen C."/>
            <person name="Tagirdzhanova G."/>
        </authorList>
    </citation>
    <scope>NUCLEOTIDE SEQUENCE [LARGE SCALE GENOMIC DNA]</scope>
</reference>
<feature type="chain" id="PRO_5046532624" evidence="1">
    <location>
        <begin position="22"/>
        <end position="230"/>
    </location>
</feature>
<proteinExistence type="predicted"/>
<evidence type="ECO:0000256" key="1">
    <source>
        <dbReference type="SAM" id="SignalP"/>
    </source>
</evidence>
<gene>
    <name evidence="2" type="ORF">SBRCBS47491_001687</name>
</gene>
<protein>
    <submittedName>
        <fullName evidence="2">Uncharacterized protein</fullName>
    </submittedName>
</protein>